<reference evidence="5 6" key="1">
    <citation type="journal article" date="2012" name="Genome Biol.">
        <title>Sequencing three crocodilian genomes to illuminate the evolution of archosaurs and amniotes.</title>
        <authorList>
            <person name="St John J.A."/>
            <person name="Braun E.L."/>
            <person name="Isberg S.R."/>
            <person name="Miles L.G."/>
            <person name="Chong A.Y."/>
            <person name="Gongora J."/>
            <person name="Dalzell P."/>
            <person name="Moran C."/>
            <person name="Bed'hom B."/>
            <person name="Abzhanov A."/>
            <person name="Burgess S.C."/>
            <person name="Cooksey A.M."/>
            <person name="Castoe T.A."/>
            <person name="Crawford N.G."/>
            <person name="Densmore L.D."/>
            <person name="Drew J.C."/>
            <person name="Edwards S.V."/>
            <person name="Faircloth B.C."/>
            <person name="Fujita M.K."/>
            <person name="Greenwold M.J."/>
            <person name="Hoffmann F.G."/>
            <person name="Howard J.M."/>
            <person name="Iguchi T."/>
            <person name="Janes D.E."/>
            <person name="Khan S.Y."/>
            <person name="Kohno S."/>
            <person name="de Koning A.J."/>
            <person name="Lance S.L."/>
            <person name="McCarthy F.M."/>
            <person name="McCormack J.E."/>
            <person name="Merchant M.E."/>
            <person name="Peterson D.G."/>
            <person name="Pollock D.D."/>
            <person name="Pourmand N."/>
            <person name="Raney B.J."/>
            <person name="Roessler K.A."/>
            <person name="Sanford J.R."/>
            <person name="Sawyer R.H."/>
            <person name="Schmidt C.J."/>
            <person name="Triplett E.W."/>
            <person name="Tuberville T.D."/>
            <person name="Venegas-Anaya M."/>
            <person name="Howard J.T."/>
            <person name="Jarvis E.D."/>
            <person name="Guillette L.J.Jr."/>
            <person name="Glenn T.C."/>
            <person name="Green R.E."/>
            <person name="Ray D.A."/>
        </authorList>
    </citation>
    <scope>NUCLEOTIDE SEQUENCE [LARGE SCALE GENOMIC DNA]</scope>
    <source>
        <strain evidence="5">KSC_2009_1</strain>
    </source>
</reference>
<dbReference type="GO" id="GO:0005634">
    <property type="term" value="C:nucleus"/>
    <property type="evidence" value="ECO:0007669"/>
    <property type="project" value="UniProtKB-SubCell"/>
</dbReference>
<dbReference type="InterPro" id="IPR036034">
    <property type="entry name" value="PDZ_sf"/>
</dbReference>
<evidence type="ECO:0000259" key="4">
    <source>
        <dbReference type="PROSITE" id="PS50106"/>
    </source>
</evidence>
<keyword evidence="6" id="KW-1185">Reference proteome</keyword>
<name>A0A151M240_ALLMI</name>
<comment type="subcellular location">
    <subcellularLocation>
        <location evidence="1">Nucleus</location>
    </subcellularLocation>
</comment>
<evidence type="ECO:0000313" key="5">
    <source>
        <dbReference type="EMBL" id="KYO18569.1"/>
    </source>
</evidence>
<evidence type="ECO:0000256" key="2">
    <source>
        <dbReference type="ARBA" id="ARBA00023242"/>
    </source>
</evidence>
<dbReference type="InterPro" id="IPR001478">
    <property type="entry name" value="PDZ"/>
</dbReference>
<feature type="region of interest" description="Disordered" evidence="3">
    <location>
        <begin position="218"/>
        <end position="263"/>
    </location>
</feature>
<feature type="compositionally biased region" description="Basic and acidic residues" evidence="3">
    <location>
        <begin position="1747"/>
        <end position="1758"/>
    </location>
</feature>
<dbReference type="Proteomes" id="UP000050525">
    <property type="component" value="Unassembled WGS sequence"/>
</dbReference>
<sequence length="1944" mass="212818">MVNEVTIEDIRPRPQGSSPVYEYSIEEDYFNKKLQEDLENKKYSRDKEKLAHPEKTMEVTLTTEVESGASGFSVTGGGNEGIFIKQVLKESPASKLFSMREGDQLLSATIFFDNIKYEDALKILQYSEPYKVQFSLKRKLVEKEELEQFHSTTQYKKEKIIQGKEQREYIPEETMQISEKTISEEDQEKLIVKQRVGRTKRPKKERLSWPKFQSIKNKKILGHRRSHSTSDAYEHTLQDISPTSTDTESQFQQEKIQKKGSQKKLKFPNIGFKMHKTKTDIEDKQRSEIKSVIHPGKDKKQREDISMETPEILTVEYTTSPLEIQTADLKDPKMDVSLPPEDVSLPKVDMEVGGLEVAAGKMDVEGSHPKLEEEISESKVDPDIIVEGEPILISSAGSSADVPDVKGDLGGVNINLPKFRIPSLGFSKLDISSLKSDQESSLPSVDVMLTKYQVSVEVPEIKSDTAISDVTLSQGETQVAATQSSGELKNAEVDADISVDDTDVNVEGLEGKVKKPKFHKPKIGFSLSQGKVGKTDLNLTETETETPVAKLAADVTSISIDTPSFDIKSKVSSSEIEVSDLILPMPMLKMPHKPKAEGKAPSVDISLPLDDVKMSKAEMDIHGPDLESKAVKGESEVKLEEKDPEGKESKFKMPKFKLPSFSWSPKKEAIVQSDIEGTLEGRILTSPSGETESFEIIQTAPESQGLSVELDRKVMEAESGAEVPHLKVMTDITEIAVEAPTLEVKSVIPGAETEAASYKIKMHQMSETEFKAAKVDVRLPSVDVSIPKAEIQDSDMAVKPEGEIKPGDADGDEKEGHFKLPKFKLPSFNWSPKKETTVKADSEALEECEITVAPGKIDPKLTVIPAEDQGSSVDPDIKVSTGKEEQKSQMKKPQFAMPKISLSKIKVPKSQVNLPKGEADRDDSVQIPDIESSRSESMDEGTQISIKPSKVKIPTLEFSKPEIKPPKVDIDVSLSKADTTLPALDAGVYQADLILGSGSEDISLKTDIKLPEKEASIKLKSPESDVEGPSAVDGAEAKVEDLEGKIKMPGFQKPKFGISLTKGKGPEMEISLPKMEAEVPQLKLTTDITDLAMDTSVPKVKSDVSGEGLEASAEKIKTGPLPAADIKAPKVDISLPSVSDSTAEVAILSPEGKDIKMEGEHETKSGEIQTGEHQGWFKMPKFRMPTFGRSSSKEKKSDVDFEGSLEKAQISVPSVEIQGEISAPENANLLPQVDAESAAGKAVLESTMKSVQEEIPKLGVSVPKIKSSDVSLSKFEADVSLTAEKSGIDMSFPKTETYADVVKRSADGQKLQVHMPKTAGPQVELTASEISASKTITLPRYDLTLQEHKAKSECVEVPSAECHIEVKSPDTGVRAAPGEITVDGTQGESDFAFPKAELDIQGLTTSVKTEKGKGEIKSAGKDVQGKESKFKIPKFSVPSLGWSATKETGDVSLPETEIGIAEIQFQKEEGSIDLKGPKTELKEPSTRMSVDSTDQQREPEINVKIPKLRIPSFTYSALPPEVDVSTSKMTIDAKGAAVDTEAQILEVGSAVPPEILEAVGGTIQRSTAIFPPSTELDIKTTQVEMMLPAAEFCIPKAALDSPRSHVESKQIKTEGDVESGRIDIEKHETYSTQIVKESEILPSEIKTAAFGFSLLKAKIPESQINLDIPVKQQSYTEYKSAEFESEVHQVKQSDDSSGTAMERTDTAEHELLDKPQCETEVSGMAVSVNVSLPELKSFAVEVQPSSKLEEGPLDKQPEEVTVSPLSKDSEVAEVPEDEKKDMKDQKEKPDSKRSPGRFKFWLPSIGFSSSVDDTSLDSKTEVKKPEETQPADTSTSDTDSSKQTEKTGWFRFPKLGFTSPSKKAKMVDKEETNLKERKSSDEESPSETHDTFFDAKESLSPKEATTKSEDNETGTSSDVQDSGAIVTSSARTELILLEEERASQ</sequence>
<dbReference type="STRING" id="8496.A0A151M240"/>
<dbReference type="Gene3D" id="2.30.42.10">
    <property type="match status" value="1"/>
</dbReference>
<feature type="compositionally biased region" description="Basic and acidic residues" evidence="3">
    <location>
        <begin position="875"/>
        <end position="888"/>
    </location>
</feature>
<dbReference type="PROSITE" id="PS50106">
    <property type="entry name" value="PDZ"/>
    <property type="match status" value="1"/>
</dbReference>
<dbReference type="GO" id="GO:0043034">
    <property type="term" value="C:costamere"/>
    <property type="evidence" value="ECO:0007669"/>
    <property type="project" value="TreeGrafter"/>
</dbReference>
<feature type="compositionally biased region" description="Polar residues" evidence="3">
    <location>
        <begin position="1913"/>
        <end position="1931"/>
    </location>
</feature>
<dbReference type="SUPFAM" id="SSF50156">
    <property type="entry name" value="PDZ domain-like"/>
    <property type="match status" value="1"/>
</dbReference>
<dbReference type="SMART" id="SM00228">
    <property type="entry name" value="PDZ"/>
    <property type="match status" value="1"/>
</dbReference>
<feature type="compositionally biased region" description="Basic and acidic residues" evidence="3">
    <location>
        <begin position="1475"/>
        <end position="1485"/>
    </location>
</feature>
<accession>A0A151M240</accession>
<dbReference type="InterPro" id="IPR052082">
    <property type="entry name" value="Myelin_sheath_structural"/>
</dbReference>
<dbReference type="PANTHER" id="PTHR23348:SF16">
    <property type="entry name" value="LEUCINE RICH REPEAT FAMILY PROTEIN"/>
    <property type="match status" value="1"/>
</dbReference>
<feature type="compositionally biased region" description="Basic and acidic residues" evidence="3">
    <location>
        <begin position="1816"/>
        <end position="1827"/>
    </location>
</feature>
<feature type="region of interest" description="Disordered" evidence="3">
    <location>
        <begin position="866"/>
        <end position="894"/>
    </location>
</feature>
<protein>
    <submittedName>
        <fullName evidence="5">Protein AHNAK2 isoform B</fullName>
    </submittedName>
</protein>
<dbReference type="PANTHER" id="PTHR23348">
    <property type="entry name" value="PERIAXIN/AHNAK"/>
    <property type="match status" value="1"/>
</dbReference>
<dbReference type="EMBL" id="AKHW03006807">
    <property type="protein sequence ID" value="KYO18569.1"/>
    <property type="molecule type" value="Genomic_DNA"/>
</dbReference>
<evidence type="ECO:0000313" key="6">
    <source>
        <dbReference type="Proteomes" id="UP000050525"/>
    </source>
</evidence>
<dbReference type="GO" id="GO:0043484">
    <property type="term" value="P:regulation of RNA splicing"/>
    <property type="evidence" value="ECO:0007669"/>
    <property type="project" value="TreeGrafter"/>
</dbReference>
<feature type="compositionally biased region" description="Basic and acidic residues" evidence="3">
    <location>
        <begin position="1777"/>
        <end position="1793"/>
    </location>
</feature>
<organism evidence="5 6">
    <name type="scientific">Alligator mississippiensis</name>
    <name type="common">American alligator</name>
    <dbReference type="NCBI Taxonomy" id="8496"/>
    <lineage>
        <taxon>Eukaryota</taxon>
        <taxon>Metazoa</taxon>
        <taxon>Chordata</taxon>
        <taxon>Craniata</taxon>
        <taxon>Vertebrata</taxon>
        <taxon>Euteleostomi</taxon>
        <taxon>Archelosauria</taxon>
        <taxon>Archosauria</taxon>
        <taxon>Crocodylia</taxon>
        <taxon>Alligatoridae</taxon>
        <taxon>Alligatorinae</taxon>
        <taxon>Alligator</taxon>
    </lineage>
</organism>
<feature type="domain" description="PDZ" evidence="4">
    <location>
        <begin position="58"/>
        <end position="125"/>
    </location>
</feature>
<evidence type="ECO:0000256" key="3">
    <source>
        <dbReference type="SAM" id="MobiDB-lite"/>
    </source>
</evidence>
<feature type="region of interest" description="Disordered" evidence="3">
    <location>
        <begin position="1744"/>
        <end position="1944"/>
    </location>
</feature>
<feature type="region of interest" description="Disordered" evidence="3">
    <location>
        <begin position="1475"/>
        <end position="1497"/>
    </location>
</feature>
<feature type="compositionally biased region" description="Polar residues" evidence="3">
    <location>
        <begin position="238"/>
        <end position="251"/>
    </location>
</feature>
<feature type="region of interest" description="Disordered" evidence="3">
    <location>
        <begin position="907"/>
        <end position="943"/>
    </location>
</feature>
<feature type="compositionally biased region" description="Basic residues" evidence="3">
    <location>
        <begin position="218"/>
        <end position="227"/>
    </location>
</feature>
<evidence type="ECO:0000256" key="1">
    <source>
        <dbReference type="ARBA" id="ARBA00004123"/>
    </source>
</evidence>
<gene>
    <name evidence="5" type="primary">AHNAK2</name>
    <name evidence="5" type="ORF">Y1Q_0014827</name>
</gene>
<dbReference type="FunFam" id="2.30.42.10:FF:000225">
    <property type="entry name" value="AHNAK2 isoform 1"/>
    <property type="match status" value="1"/>
</dbReference>
<keyword evidence="2" id="KW-0539">Nucleus</keyword>
<comment type="caution">
    <text evidence="5">The sequence shown here is derived from an EMBL/GenBank/DDBJ whole genome shotgun (WGS) entry which is preliminary data.</text>
</comment>
<feature type="compositionally biased region" description="Basic and acidic residues" evidence="3">
    <location>
        <begin position="1865"/>
        <end position="1910"/>
    </location>
</feature>
<proteinExistence type="predicted"/>